<dbReference type="InterPro" id="IPR055356">
    <property type="entry name" value="ZP-N"/>
</dbReference>
<reference evidence="11" key="1">
    <citation type="thesis" date="2020" institute="ProQuest LLC" country="789 East Eisenhower Parkway, Ann Arbor, MI, USA">
        <title>Comparative Genomics and Chromosome Evolution.</title>
        <authorList>
            <person name="Mudd A.B."/>
        </authorList>
    </citation>
    <scope>NUCLEOTIDE SEQUENCE</scope>
    <source>
        <strain evidence="11">237g6f4</strain>
        <tissue evidence="11">Blood</tissue>
    </source>
</reference>
<keyword evidence="8" id="KW-1133">Transmembrane helix</keyword>
<feature type="region of interest" description="Disordered" evidence="9">
    <location>
        <begin position="324"/>
        <end position="346"/>
    </location>
</feature>
<evidence type="ECO:0000256" key="6">
    <source>
        <dbReference type="ARBA" id="ARBA00023157"/>
    </source>
</evidence>
<dbReference type="PANTHER" id="PTHR11576">
    <property type="entry name" value="ZONA PELLUCIDA SPERM-BINDING PROTEIN 3"/>
    <property type="match status" value="1"/>
</dbReference>
<comment type="subcellular location">
    <subcellularLocation>
        <location evidence="1">Secreted</location>
    </subcellularLocation>
    <subcellularLocation>
        <location evidence="8">Zona pellucida</location>
    </subcellularLocation>
    <subcellularLocation>
        <location evidence="8">Cell membrane</location>
        <topology evidence="8">Single-pass type I membrane protein</topology>
    </subcellularLocation>
</comment>
<dbReference type="PROSITE" id="PS51034">
    <property type="entry name" value="ZP_2"/>
    <property type="match status" value="1"/>
</dbReference>
<organism evidence="11 12">
    <name type="scientific">Engystomops pustulosus</name>
    <name type="common">Tungara frog</name>
    <name type="synonym">Physalaemus pustulosus</name>
    <dbReference type="NCBI Taxonomy" id="76066"/>
    <lineage>
        <taxon>Eukaryota</taxon>
        <taxon>Metazoa</taxon>
        <taxon>Chordata</taxon>
        <taxon>Craniata</taxon>
        <taxon>Vertebrata</taxon>
        <taxon>Euteleostomi</taxon>
        <taxon>Amphibia</taxon>
        <taxon>Batrachia</taxon>
        <taxon>Anura</taxon>
        <taxon>Neobatrachia</taxon>
        <taxon>Hyloidea</taxon>
        <taxon>Leptodactylidae</taxon>
        <taxon>Leiuperinae</taxon>
        <taxon>Engystomops</taxon>
    </lineage>
</organism>
<evidence type="ECO:0000256" key="3">
    <source>
        <dbReference type="ARBA" id="ARBA00017980"/>
    </source>
</evidence>
<keyword evidence="8" id="KW-0472">Membrane</keyword>
<comment type="caution">
    <text evidence="11">The sequence shown here is derived from an EMBL/GenBank/DDBJ whole genome shotgun (WGS) entry which is preliminary data.</text>
</comment>
<dbReference type="PROSITE" id="PS00682">
    <property type="entry name" value="ZP_1"/>
    <property type="match status" value="1"/>
</dbReference>
<accession>A0AAV7BMI2</accession>
<dbReference type="EMBL" id="WNYA01000004">
    <property type="protein sequence ID" value="KAG8573836.1"/>
    <property type="molecule type" value="Genomic_DNA"/>
</dbReference>
<feature type="compositionally biased region" description="Basic and acidic residues" evidence="9">
    <location>
        <begin position="337"/>
        <end position="346"/>
    </location>
</feature>
<dbReference type="Pfam" id="PF23344">
    <property type="entry name" value="ZP-N"/>
    <property type="match status" value="1"/>
</dbReference>
<feature type="signal peptide" evidence="8">
    <location>
        <begin position="1"/>
        <end position="23"/>
    </location>
</feature>
<keyword evidence="8" id="KW-1003">Cell membrane</keyword>
<keyword evidence="8" id="KW-0165">Cleavage on pair of basic residues</keyword>
<feature type="chain" id="PRO_5043088196" description="Zona pellucida sperm-binding protein 3" evidence="8">
    <location>
        <begin position="24"/>
        <end position="426"/>
    </location>
</feature>
<evidence type="ECO:0000256" key="9">
    <source>
        <dbReference type="SAM" id="MobiDB-lite"/>
    </source>
</evidence>
<keyword evidence="8" id="KW-0272">Extracellular matrix</keyword>
<comment type="PTM">
    <text evidence="8">Proteolytically cleaved before the transmembrane segment to yield the secreted ectodomain incorporated in the zona pellucida.</text>
</comment>
<evidence type="ECO:0000256" key="1">
    <source>
        <dbReference type="ARBA" id="ARBA00004613"/>
    </source>
</evidence>
<dbReference type="PANTHER" id="PTHR11576:SF2">
    <property type="entry name" value="ZONA PELLUCIDA SPERM-BINDING PROTEIN 3"/>
    <property type="match status" value="1"/>
</dbReference>
<dbReference type="InterPro" id="IPR017977">
    <property type="entry name" value="ZP_dom_CS"/>
</dbReference>
<comment type="domain">
    <text evidence="8">The ZP domain is involved in the polymerization of the ZP proteins to form the zona pellucida.</text>
</comment>
<keyword evidence="12" id="KW-1185">Reference proteome</keyword>
<dbReference type="GO" id="GO:0005576">
    <property type="term" value="C:extracellular region"/>
    <property type="evidence" value="ECO:0007669"/>
    <property type="project" value="UniProtKB-SubCell"/>
</dbReference>
<dbReference type="GO" id="GO:0035805">
    <property type="term" value="C:egg coat"/>
    <property type="evidence" value="ECO:0007669"/>
    <property type="project" value="UniProtKB-SubCell"/>
</dbReference>
<comment type="function">
    <text evidence="8">Component of the zona pellucida, an extracellular matrix surrounding oocytes which mediates sperm binding, induction of the acrosome reaction and prevents post-fertilization polyspermy. The zona pellucida is composed of 3 to 4 glycoproteins, ZP1, ZP2, ZP3, and ZP4. ZP3 is essential for sperm binding and zona matrix formation.</text>
</comment>
<dbReference type="Proteomes" id="UP000824782">
    <property type="component" value="Unassembled WGS sequence"/>
</dbReference>
<evidence type="ECO:0000313" key="11">
    <source>
        <dbReference type="EMBL" id="KAG8573836.1"/>
    </source>
</evidence>
<name>A0AAV7BMI2_ENGPU</name>
<feature type="transmembrane region" description="Helical" evidence="8">
    <location>
        <begin position="386"/>
        <end position="408"/>
    </location>
</feature>
<proteinExistence type="inferred from homology"/>
<dbReference type="FunFam" id="2.60.40.4100:FF:000002">
    <property type="entry name" value="Zona pellucida sperm-binding protein 3"/>
    <property type="match status" value="1"/>
</dbReference>
<dbReference type="Gene3D" id="2.60.40.4100">
    <property type="entry name" value="Zona pellucida, ZP-C domain"/>
    <property type="match status" value="1"/>
</dbReference>
<sequence length="426" mass="45858">MELWVRWLVLVLLYGSGFGSVLARQRRQSDAWWRSHQPGWGQPASRLGSSRGVIAAASRPGAPRGDFRVQPVSGFGALRGAQSASGWGTRYSGRDFQSRQLPPSSSPISVQCAEDRMVVTVVRDFYGNGKLVKPSDLSLGSCQPTAVQPNDVVFENGLHECGSDVEHDWSGPRDSLVFQLGDLFYIEASLDTKNHEPMMLFVDSCVATTNEDVTSTPRYEIISNNGCLMDGKEVDSSSVFVSPRTQANILRFMVDAFRFTDSAVSMIYITCSLRAAAINQSPDPMNKACSYNKASSSWSPIEGPSGICQCCTTGNCATAGGQRMSWGSSHGRPRGLGKRDTGSHVEKHGRATLGPLLVTGAKSNQISGAGTSQASRMSAGREPLQLWVLVAIGSVSAVVVAVVLAIVGKCLLKRFSHKESVEINNF</sequence>
<protein>
    <recommendedName>
        <fullName evidence="3 8">Zona pellucida sperm-binding protein 3</fullName>
    </recommendedName>
</protein>
<dbReference type="GO" id="GO:0007339">
    <property type="term" value="P:binding of sperm to zona pellucida"/>
    <property type="evidence" value="ECO:0007669"/>
    <property type="project" value="UniProtKB-UniRule"/>
</dbReference>
<dbReference type="GO" id="GO:0032190">
    <property type="term" value="F:acrosin binding"/>
    <property type="evidence" value="ECO:0007669"/>
    <property type="project" value="TreeGrafter"/>
</dbReference>
<keyword evidence="6 8" id="KW-1015">Disulfide bond</keyword>
<evidence type="ECO:0000313" key="12">
    <source>
        <dbReference type="Proteomes" id="UP000824782"/>
    </source>
</evidence>
<dbReference type="Pfam" id="PF00100">
    <property type="entry name" value="Zona_pellucida"/>
    <property type="match status" value="1"/>
</dbReference>
<keyword evidence="4 8" id="KW-0964">Secreted</keyword>
<keyword evidence="7" id="KW-0325">Glycoprotein</keyword>
<feature type="domain" description="ZP" evidence="10">
    <location>
        <begin position="1"/>
        <end position="296"/>
    </location>
</feature>
<dbReference type="SMART" id="SM00241">
    <property type="entry name" value="ZP"/>
    <property type="match status" value="1"/>
</dbReference>
<dbReference type="InterPro" id="IPR055355">
    <property type="entry name" value="ZP-C"/>
</dbReference>
<dbReference type="AlphaFoldDB" id="A0AAV7BMI2"/>
<dbReference type="InterPro" id="IPR042235">
    <property type="entry name" value="ZP-C_dom"/>
</dbReference>
<evidence type="ECO:0000256" key="2">
    <source>
        <dbReference type="ARBA" id="ARBA00006735"/>
    </source>
</evidence>
<comment type="similarity">
    <text evidence="2 8">Belongs to the ZP domain family. ZPC subfamily.</text>
</comment>
<gene>
    <name evidence="11" type="ORF">GDO81_008871</name>
</gene>
<evidence type="ECO:0000259" key="10">
    <source>
        <dbReference type="PROSITE" id="PS51034"/>
    </source>
</evidence>
<keyword evidence="8" id="KW-0812">Transmembrane</keyword>
<evidence type="ECO:0000256" key="4">
    <source>
        <dbReference type="ARBA" id="ARBA00022525"/>
    </source>
</evidence>
<evidence type="ECO:0000256" key="8">
    <source>
        <dbReference type="RuleBase" id="RU367066"/>
    </source>
</evidence>
<dbReference type="GO" id="GO:0035804">
    <property type="term" value="F:structural constituent of egg coat"/>
    <property type="evidence" value="ECO:0007669"/>
    <property type="project" value="UniProtKB-UniRule"/>
</dbReference>
<evidence type="ECO:0000256" key="7">
    <source>
        <dbReference type="ARBA" id="ARBA00023180"/>
    </source>
</evidence>
<dbReference type="GO" id="GO:0005886">
    <property type="term" value="C:plasma membrane"/>
    <property type="evidence" value="ECO:0007669"/>
    <property type="project" value="UniProtKB-SubCell"/>
</dbReference>
<dbReference type="GO" id="GO:0035803">
    <property type="term" value="P:egg coat formation"/>
    <property type="evidence" value="ECO:0007669"/>
    <property type="project" value="UniProtKB-UniRule"/>
</dbReference>
<dbReference type="InterPro" id="IPR001507">
    <property type="entry name" value="ZP_dom"/>
</dbReference>
<evidence type="ECO:0000256" key="5">
    <source>
        <dbReference type="ARBA" id="ARBA00022729"/>
    </source>
</evidence>
<dbReference type="GO" id="GO:2000344">
    <property type="term" value="P:positive regulation of acrosome reaction"/>
    <property type="evidence" value="ECO:0007669"/>
    <property type="project" value="UniProtKB-UniRule"/>
</dbReference>
<keyword evidence="5 8" id="KW-0732">Signal</keyword>